<protein>
    <submittedName>
        <fullName evidence="1">Uncharacterized protein</fullName>
    </submittedName>
</protein>
<evidence type="ECO:0000313" key="2">
    <source>
        <dbReference type="Proteomes" id="UP000008022"/>
    </source>
</evidence>
<reference evidence="2" key="1">
    <citation type="submission" date="2013-06" db="EMBL/GenBank/DDBJ databases">
        <authorList>
            <person name="Zhao Q."/>
        </authorList>
    </citation>
    <scope>NUCLEOTIDE SEQUENCE</scope>
    <source>
        <strain evidence="2">cv. W1943</strain>
    </source>
</reference>
<accession>A0A0E0NP76</accession>
<dbReference type="AlphaFoldDB" id="A0A0E0NP76"/>
<dbReference type="HOGENOM" id="CLU_1838424_0_0_1"/>
<dbReference type="Gramene" id="ORUFI03G02130.1">
    <property type="protein sequence ID" value="ORUFI03G02130.1"/>
    <property type="gene ID" value="ORUFI03G02130"/>
</dbReference>
<proteinExistence type="predicted"/>
<keyword evidence="2" id="KW-1185">Reference proteome</keyword>
<reference evidence="1" key="2">
    <citation type="submission" date="2015-06" db="UniProtKB">
        <authorList>
            <consortium name="EnsemblPlants"/>
        </authorList>
    </citation>
    <scope>IDENTIFICATION</scope>
</reference>
<evidence type="ECO:0000313" key="1">
    <source>
        <dbReference type="EnsemblPlants" id="ORUFI03G02130.1"/>
    </source>
</evidence>
<organism evidence="1 2">
    <name type="scientific">Oryza rufipogon</name>
    <name type="common">Brownbeard rice</name>
    <name type="synonym">Asian wild rice</name>
    <dbReference type="NCBI Taxonomy" id="4529"/>
    <lineage>
        <taxon>Eukaryota</taxon>
        <taxon>Viridiplantae</taxon>
        <taxon>Streptophyta</taxon>
        <taxon>Embryophyta</taxon>
        <taxon>Tracheophyta</taxon>
        <taxon>Spermatophyta</taxon>
        <taxon>Magnoliopsida</taxon>
        <taxon>Liliopsida</taxon>
        <taxon>Poales</taxon>
        <taxon>Poaceae</taxon>
        <taxon>BOP clade</taxon>
        <taxon>Oryzoideae</taxon>
        <taxon>Oryzeae</taxon>
        <taxon>Oryzinae</taxon>
        <taxon>Oryza</taxon>
    </lineage>
</organism>
<sequence>MLTAAAAASASACETSWPPDGGNNVQGPASIFSLRSKSIAMSLSRTVGFEGGNILGPDYLAKRIYTSIRIGALEETIRIYTINGRRGCLPGLRAVGPSRTNKLTVTGRARSWAALWPWHGPINSDRVFTWGIGEARNFLV</sequence>
<name>A0A0E0NP76_ORYRU</name>
<dbReference type="Proteomes" id="UP000008022">
    <property type="component" value="Unassembled WGS sequence"/>
</dbReference>
<dbReference type="EnsemblPlants" id="ORUFI03G02130.1">
    <property type="protein sequence ID" value="ORUFI03G02130.1"/>
    <property type="gene ID" value="ORUFI03G02130"/>
</dbReference>